<organism evidence="1 2">
    <name type="scientific">Rotaria magnacalcarata</name>
    <dbReference type="NCBI Taxonomy" id="392030"/>
    <lineage>
        <taxon>Eukaryota</taxon>
        <taxon>Metazoa</taxon>
        <taxon>Spiralia</taxon>
        <taxon>Gnathifera</taxon>
        <taxon>Rotifera</taxon>
        <taxon>Eurotatoria</taxon>
        <taxon>Bdelloidea</taxon>
        <taxon>Philodinida</taxon>
        <taxon>Philodinidae</taxon>
        <taxon>Rotaria</taxon>
    </lineage>
</organism>
<sequence>MTSTNSEFKPQVNEVNAVIDKLTEHITNNQDRLDFLDILHQFRHTFDTSIVTQAHLTIHHTIPTADARPTSVRPFYKTPQQREVLHKEVEKLLHDNVTRGSASPWTSPVILKKKPDGTYRFIVDFRRLNAVTEKDAYPQPTTEELLNRLAGHRFFTKLDLKSGTRPDECTAHLSACDEQSDRRGTMELCCRLPGRYPHLLGLNKGTQETRDRSTIDSSESPLHSITIQVCHCC</sequence>
<dbReference type="Gene3D" id="3.10.10.10">
    <property type="entry name" value="HIV Type 1 Reverse Transcriptase, subunit A, domain 1"/>
    <property type="match status" value="1"/>
</dbReference>
<dbReference type="EMBL" id="CAJOBH010234750">
    <property type="protein sequence ID" value="CAF5085945.1"/>
    <property type="molecule type" value="Genomic_DNA"/>
</dbReference>
<dbReference type="Proteomes" id="UP000681967">
    <property type="component" value="Unassembled WGS sequence"/>
</dbReference>
<accession>A0A8S3EVB6</accession>
<dbReference type="AlphaFoldDB" id="A0A8S3EVB6"/>
<dbReference type="PANTHER" id="PTHR24559:SF444">
    <property type="entry name" value="REVERSE TRANSCRIPTASE DOMAIN-CONTAINING PROTEIN"/>
    <property type="match status" value="1"/>
</dbReference>
<proteinExistence type="predicted"/>
<gene>
    <name evidence="1" type="ORF">BYL167_LOCUS62515</name>
</gene>
<dbReference type="InterPro" id="IPR043128">
    <property type="entry name" value="Rev_trsase/Diguanyl_cyclase"/>
</dbReference>
<dbReference type="InterPro" id="IPR043502">
    <property type="entry name" value="DNA/RNA_pol_sf"/>
</dbReference>
<evidence type="ECO:0000313" key="2">
    <source>
        <dbReference type="Proteomes" id="UP000681967"/>
    </source>
</evidence>
<comment type="caution">
    <text evidence="1">The sequence shown here is derived from an EMBL/GenBank/DDBJ whole genome shotgun (WGS) entry which is preliminary data.</text>
</comment>
<dbReference type="SUPFAM" id="SSF56672">
    <property type="entry name" value="DNA/RNA polymerases"/>
    <property type="match status" value="1"/>
</dbReference>
<reference evidence="1" key="1">
    <citation type="submission" date="2021-02" db="EMBL/GenBank/DDBJ databases">
        <authorList>
            <person name="Nowell W R."/>
        </authorList>
    </citation>
    <scope>NUCLEOTIDE SEQUENCE</scope>
</reference>
<name>A0A8S3EVB6_9BILA</name>
<dbReference type="InterPro" id="IPR053134">
    <property type="entry name" value="RNA-dir_DNA_polymerase"/>
</dbReference>
<dbReference type="Gene3D" id="3.30.70.270">
    <property type="match status" value="1"/>
</dbReference>
<dbReference type="PANTHER" id="PTHR24559">
    <property type="entry name" value="TRANSPOSON TY3-I GAG-POL POLYPROTEIN"/>
    <property type="match status" value="1"/>
</dbReference>
<protein>
    <submittedName>
        <fullName evidence="1">Uncharacterized protein</fullName>
    </submittedName>
</protein>
<evidence type="ECO:0000313" key="1">
    <source>
        <dbReference type="EMBL" id="CAF5085945.1"/>
    </source>
</evidence>
<dbReference type="CDD" id="cd01647">
    <property type="entry name" value="RT_LTR"/>
    <property type="match status" value="1"/>
</dbReference>